<proteinExistence type="predicted"/>
<dbReference type="EMBL" id="JAODUO010000106">
    <property type="protein sequence ID" value="KAK2189439.1"/>
    <property type="molecule type" value="Genomic_DNA"/>
</dbReference>
<dbReference type="AlphaFoldDB" id="A0AAD9P767"/>
<protein>
    <submittedName>
        <fullName evidence="2">Uncharacterized protein</fullName>
    </submittedName>
</protein>
<gene>
    <name evidence="2" type="ORF">NP493_106g01048</name>
</gene>
<sequence length="120" mass="13914">MIYPPNKPGPIVTNTGRRTNTPPKVKLNFQTVSPYILQMLFATMIYGITYHKHTLVKCSLLQIAPSERYSWSLQSNACQTVSVSFQKQFMSAPLQSHMTGQLTYWFNLHQWLLLSYERTQ</sequence>
<keyword evidence="3" id="KW-1185">Reference proteome</keyword>
<evidence type="ECO:0000313" key="2">
    <source>
        <dbReference type="EMBL" id="KAK2189439.1"/>
    </source>
</evidence>
<accession>A0AAD9P767</accession>
<name>A0AAD9P767_RIDPI</name>
<reference evidence="2" key="1">
    <citation type="journal article" date="2023" name="Mol. Biol. Evol.">
        <title>Third-Generation Sequencing Reveals the Adaptive Role of the Epigenome in Three Deep-Sea Polychaetes.</title>
        <authorList>
            <person name="Perez M."/>
            <person name="Aroh O."/>
            <person name="Sun Y."/>
            <person name="Lan Y."/>
            <person name="Juniper S.K."/>
            <person name="Young C.R."/>
            <person name="Angers B."/>
            <person name="Qian P.Y."/>
        </authorList>
    </citation>
    <scope>NUCLEOTIDE SEQUENCE</scope>
    <source>
        <strain evidence="2">R07B-5</strain>
    </source>
</reference>
<dbReference type="Proteomes" id="UP001209878">
    <property type="component" value="Unassembled WGS sequence"/>
</dbReference>
<comment type="caution">
    <text evidence="2">The sequence shown here is derived from an EMBL/GenBank/DDBJ whole genome shotgun (WGS) entry which is preliminary data.</text>
</comment>
<organism evidence="2 3">
    <name type="scientific">Ridgeia piscesae</name>
    <name type="common">Tubeworm</name>
    <dbReference type="NCBI Taxonomy" id="27915"/>
    <lineage>
        <taxon>Eukaryota</taxon>
        <taxon>Metazoa</taxon>
        <taxon>Spiralia</taxon>
        <taxon>Lophotrochozoa</taxon>
        <taxon>Annelida</taxon>
        <taxon>Polychaeta</taxon>
        <taxon>Sedentaria</taxon>
        <taxon>Canalipalpata</taxon>
        <taxon>Sabellida</taxon>
        <taxon>Siboglinidae</taxon>
        <taxon>Ridgeia</taxon>
    </lineage>
</organism>
<evidence type="ECO:0000256" key="1">
    <source>
        <dbReference type="SAM" id="MobiDB-lite"/>
    </source>
</evidence>
<evidence type="ECO:0000313" key="3">
    <source>
        <dbReference type="Proteomes" id="UP001209878"/>
    </source>
</evidence>
<feature type="region of interest" description="Disordered" evidence="1">
    <location>
        <begin position="1"/>
        <end position="20"/>
    </location>
</feature>